<dbReference type="SUPFAM" id="SSF47413">
    <property type="entry name" value="lambda repressor-like DNA-binding domains"/>
    <property type="match status" value="1"/>
</dbReference>
<dbReference type="SUPFAM" id="SSF53822">
    <property type="entry name" value="Periplasmic binding protein-like I"/>
    <property type="match status" value="1"/>
</dbReference>
<accession>A0ABZ0ZND2</accession>
<dbReference type="InterPro" id="IPR046335">
    <property type="entry name" value="LacI/GalR-like_sensor"/>
</dbReference>
<dbReference type="PROSITE" id="PS50932">
    <property type="entry name" value="HTH_LACI_2"/>
    <property type="match status" value="1"/>
</dbReference>
<evidence type="ECO:0000256" key="1">
    <source>
        <dbReference type="ARBA" id="ARBA00023015"/>
    </source>
</evidence>
<dbReference type="RefSeq" id="WP_322456139.1">
    <property type="nucleotide sequence ID" value="NZ_CP141059.1"/>
</dbReference>
<keyword evidence="6" id="KW-1185">Reference proteome</keyword>
<evidence type="ECO:0000313" key="6">
    <source>
        <dbReference type="Proteomes" id="UP001327225"/>
    </source>
</evidence>
<proteinExistence type="predicted"/>
<dbReference type="EMBL" id="CP141059">
    <property type="protein sequence ID" value="WQQ25901.1"/>
    <property type="molecule type" value="Genomic_DNA"/>
</dbReference>
<evidence type="ECO:0000259" key="4">
    <source>
        <dbReference type="PROSITE" id="PS50932"/>
    </source>
</evidence>
<dbReference type="Proteomes" id="UP001327225">
    <property type="component" value="Chromosome"/>
</dbReference>
<keyword evidence="2 5" id="KW-0238">DNA-binding</keyword>
<reference evidence="6" key="1">
    <citation type="submission" date="2023-12" db="EMBL/GenBank/DDBJ databases">
        <title>Novel species in genus Nocardioides.</title>
        <authorList>
            <person name="Zhou H."/>
        </authorList>
    </citation>
    <scope>NUCLEOTIDE SEQUENCE [LARGE SCALE GENOMIC DNA]</scope>
    <source>
        <strain evidence="6">HM61</strain>
    </source>
</reference>
<dbReference type="Gene3D" id="3.40.50.2300">
    <property type="match status" value="2"/>
</dbReference>
<organism evidence="5 6">
    <name type="scientific">Nocardioides bizhenqiangii</name>
    <dbReference type="NCBI Taxonomy" id="3095076"/>
    <lineage>
        <taxon>Bacteria</taxon>
        <taxon>Bacillati</taxon>
        <taxon>Actinomycetota</taxon>
        <taxon>Actinomycetes</taxon>
        <taxon>Propionibacteriales</taxon>
        <taxon>Nocardioidaceae</taxon>
        <taxon>Nocardioides</taxon>
    </lineage>
</organism>
<keyword evidence="3" id="KW-0804">Transcription</keyword>
<dbReference type="SMART" id="SM00354">
    <property type="entry name" value="HTH_LACI"/>
    <property type="match status" value="1"/>
</dbReference>
<keyword evidence="1" id="KW-0805">Transcription regulation</keyword>
<dbReference type="PANTHER" id="PTHR30146:SF109">
    <property type="entry name" value="HTH-TYPE TRANSCRIPTIONAL REGULATOR GALS"/>
    <property type="match status" value="1"/>
</dbReference>
<dbReference type="Gene3D" id="1.10.260.40">
    <property type="entry name" value="lambda repressor-like DNA-binding domains"/>
    <property type="match status" value="1"/>
</dbReference>
<evidence type="ECO:0000256" key="2">
    <source>
        <dbReference type="ARBA" id="ARBA00023125"/>
    </source>
</evidence>
<dbReference type="Pfam" id="PF13377">
    <property type="entry name" value="Peripla_BP_3"/>
    <property type="match status" value="1"/>
</dbReference>
<evidence type="ECO:0000256" key="3">
    <source>
        <dbReference type="ARBA" id="ARBA00023163"/>
    </source>
</evidence>
<dbReference type="Pfam" id="PF00356">
    <property type="entry name" value="LacI"/>
    <property type="match status" value="1"/>
</dbReference>
<feature type="domain" description="HTH lacI-type" evidence="4">
    <location>
        <begin position="16"/>
        <end position="70"/>
    </location>
</feature>
<evidence type="ECO:0000313" key="5">
    <source>
        <dbReference type="EMBL" id="WQQ25901.1"/>
    </source>
</evidence>
<dbReference type="InterPro" id="IPR010982">
    <property type="entry name" value="Lambda_DNA-bd_dom_sf"/>
</dbReference>
<dbReference type="CDD" id="cd06267">
    <property type="entry name" value="PBP1_LacI_sugar_binding-like"/>
    <property type="match status" value="1"/>
</dbReference>
<sequence length="347" mass="36690">MSQSPTNPGNGAGNAPTLDEVARLAGVSRATASRAINGGNRVSPAAKAAVDAAVRSLGYTPNPAARSLVTRRTDSVALVVPEPDERVFTDPFFVHTLRSVNRVLAPRDLQLVLLLARPGDEERRMLRYLGRRHIDGAVVVSHHSEDRLAEHFASLGLPCAFVGRPWSGADKVPYVDTDNTAGARLAAERLVQRGCRRIGTIAGPVDMAAGIDRLDGWRSAVQDAGLADDAIAHGDFTEVGGARAAAELLATFPDLDGIFVASDLMAAGALAALAAAGRRVPDDVAVIGYDDLGVAERCTPPLTTVRQPLSEMAEQATRLLLEQIDGDRDPQPIRVIFPPALVVRKSG</sequence>
<dbReference type="PROSITE" id="PS00356">
    <property type="entry name" value="HTH_LACI_1"/>
    <property type="match status" value="1"/>
</dbReference>
<name>A0ABZ0ZND2_9ACTN</name>
<gene>
    <name evidence="5" type="ORF">SHK19_18280</name>
</gene>
<protein>
    <submittedName>
        <fullName evidence="5">LacI family DNA-binding transcriptional regulator</fullName>
    </submittedName>
</protein>
<dbReference type="InterPro" id="IPR028082">
    <property type="entry name" value="Peripla_BP_I"/>
</dbReference>
<dbReference type="GO" id="GO:0003677">
    <property type="term" value="F:DNA binding"/>
    <property type="evidence" value="ECO:0007669"/>
    <property type="project" value="UniProtKB-KW"/>
</dbReference>
<dbReference type="InterPro" id="IPR000843">
    <property type="entry name" value="HTH_LacI"/>
</dbReference>
<dbReference type="CDD" id="cd01392">
    <property type="entry name" value="HTH_LacI"/>
    <property type="match status" value="1"/>
</dbReference>
<dbReference type="PANTHER" id="PTHR30146">
    <property type="entry name" value="LACI-RELATED TRANSCRIPTIONAL REPRESSOR"/>
    <property type="match status" value="1"/>
</dbReference>